<organism evidence="5 6">
    <name type="scientific">Bacillus manliponensis</name>
    <dbReference type="NCBI Taxonomy" id="574376"/>
    <lineage>
        <taxon>Bacteria</taxon>
        <taxon>Bacillati</taxon>
        <taxon>Bacillota</taxon>
        <taxon>Bacilli</taxon>
        <taxon>Bacillales</taxon>
        <taxon>Bacillaceae</taxon>
        <taxon>Bacillus</taxon>
        <taxon>Bacillus cereus group</taxon>
    </lineage>
</organism>
<evidence type="ECO:0000256" key="2">
    <source>
        <dbReference type="ARBA" id="ARBA00023125"/>
    </source>
</evidence>
<dbReference type="Pfam" id="PF00356">
    <property type="entry name" value="LacI"/>
    <property type="match status" value="1"/>
</dbReference>
<dbReference type="PRINTS" id="PR00036">
    <property type="entry name" value="HTHLACI"/>
</dbReference>
<dbReference type="CDD" id="cd01392">
    <property type="entry name" value="HTH_LacI"/>
    <property type="match status" value="1"/>
</dbReference>
<dbReference type="SMART" id="SM00354">
    <property type="entry name" value="HTH_LACI"/>
    <property type="match status" value="1"/>
</dbReference>
<name>A0A073JZZ2_9BACI</name>
<dbReference type="GO" id="GO:0000976">
    <property type="term" value="F:transcription cis-regulatory region binding"/>
    <property type="evidence" value="ECO:0007669"/>
    <property type="project" value="TreeGrafter"/>
</dbReference>
<dbReference type="PANTHER" id="PTHR30146">
    <property type="entry name" value="LACI-RELATED TRANSCRIPTIONAL REPRESSOR"/>
    <property type="match status" value="1"/>
</dbReference>
<dbReference type="Gene3D" id="1.10.260.40">
    <property type="entry name" value="lambda repressor-like DNA-binding domains"/>
    <property type="match status" value="1"/>
</dbReference>
<evidence type="ECO:0000256" key="3">
    <source>
        <dbReference type="ARBA" id="ARBA00023163"/>
    </source>
</evidence>
<dbReference type="GO" id="GO:0003700">
    <property type="term" value="F:DNA-binding transcription factor activity"/>
    <property type="evidence" value="ECO:0007669"/>
    <property type="project" value="TreeGrafter"/>
</dbReference>
<reference evidence="5 6" key="1">
    <citation type="submission" date="2014-06" db="EMBL/GenBank/DDBJ databases">
        <title>Draft genome sequence of Bacillus manliponensis JCM 15802 (MCCC 1A00708).</title>
        <authorList>
            <person name="Lai Q."/>
            <person name="Liu Y."/>
            <person name="Shao Z."/>
        </authorList>
    </citation>
    <scope>NUCLEOTIDE SEQUENCE [LARGE SCALE GENOMIC DNA]</scope>
    <source>
        <strain evidence="5 6">JCM 15802</strain>
    </source>
</reference>
<dbReference type="SUPFAM" id="SSF53822">
    <property type="entry name" value="Periplasmic binding protein-like I"/>
    <property type="match status" value="1"/>
</dbReference>
<dbReference type="InterPro" id="IPR028082">
    <property type="entry name" value="Peripla_BP_I"/>
</dbReference>
<feature type="domain" description="HTH lacI-type" evidence="4">
    <location>
        <begin position="4"/>
        <end position="58"/>
    </location>
</feature>
<evidence type="ECO:0000313" key="6">
    <source>
        <dbReference type="Proteomes" id="UP000027822"/>
    </source>
</evidence>
<evidence type="ECO:0000256" key="1">
    <source>
        <dbReference type="ARBA" id="ARBA00023015"/>
    </source>
</evidence>
<dbReference type="CDD" id="cd06286">
    <property type="entry name" value="PBP1_CcpB-like"/>
    <property type="match status" value="1"/>
</dbReference>
<dbReference type="InterPro" id="IPR000843">
    <property type="entry name" value="HTH_LacI"/>
</dbReference>
<keyword evidence="1" id="KW-0805">Transcription regulation</keyword>
<keyword evidence="2" id="KW-0238">DNA-binding</keyword>
<evidence type="ECO:0000259" key="4">
    <source>
        <dbReference type="PROSITE" id="PS50932"/>
    </source>
</evidence>
<dbReference type="Gene3D" id="3.40.50.2300">
    <property type="match status" value="2"/>
</dbReference>
<gene>
    <name evidence="5" type="ORF">BAMA_21260</name>
</gene>
<keyword evidence="3" id="KW-0804">Transcription</keyword>
<keyword evidence="6" id="KW-1185">Reference proteome</keyword>
<dbReference type="EMBL" id="JOTN01000006">
    <property type="protein sequence ID" value="KEK19772.1"/>
    <property type="molecule type" value="Genomic_DNA"/>
</dbReference>
<dbReference type="STRING" id="574376.BAMA_21260"/>
<sequence length="327" mass="36738">MNVATIRQIAKLANVSVSTVSRVLNNHPYVNEQKRAEILRVMEELNYTPNSNAVHLSKGKTNVIGISLPVMNNQYYSSILEGISKEAAKHDYHIMVCQTNNNASKEKEVLHMLKNKRMDGLILCSKLNDCSLIEQFATYAPIVTCEANVAPSVPSVHIDYYKTFKAGMDYLIQKGHAKIGYCIGRKSSHNTPHRKRAYIEGLQKIGTDFIQEWALEECLTIEDGKKVAKQLLQMKKRPTALLVSCNHIAASIRKELQSQGFRIPEDISIIGCDDQPIGEMFDVTTIASSSELIGKTAFTLLYENIMHETTNIKRVELPLQIIERTST</sequence>
<dbReference type="Proteomes" id="UP000027822">
    <property type="component" value="Unassembled WGS sequence"/>
</dbReference>
<dbReference type="PROSITE" id="PS50932">
    <property type="entry name" value="HTH_LACI_2"/>
    <property type="match status" value="1"/>
</dbReference>
<dbReference type="InterPro" id="IPR001761">
    <property type="entry name" value="Peripla_BP/Lac1_sug-bd_dom"/>
</dbReference>
<dbReference type="InterPro" id="IPR010982">
    <property type="entry name" value="Lambda_DNA-bd_dom_sf"/>
</dbReference>
<proteinExistence type="predicted"/>
<dbReference type="PANTHER" id="PTHR30146:SF105">
    <property type="entry name" value="CATABOLITE CONTROL PROTEIN B"/>
    <property type="match status" value="1"/>
</dbReference>
<comment type="caution">
    <text evidence="5">The sequence shown here is derived from an EMBL/GenBank/DDBJ whole genome shotgun (WGS) entry which is preliminary data.</text>
</comment>
<dbReference type="eggNOG" id="COG1609">
    <property type="taxonomic scope" value="Bacteria"/>
</dbReference>
<protein>
    <submittedName>
        <fullName evidence="5">LacI family transcriptional regulator</fullName>
    </submittedName>
</protein>
<dbReference type="AlphaFoldDB" id="A0A073JZZ2"/>
<accession>A0A073JZZ2</accession>
<dbReference type="Pfam" id="PF00532">
    <property type="entry name" value="Peripla_BP_1"/>
    <property type="match status" value="1"/>
</dbReference>
<evidence type="ECO:0000313" key="5">
    <source>
        <dbReference type="EMBL" id="KEK19772.1"/>
    </source>
</evidence>
<dbReference type="SUPFAM" id="SSF47413">
    <property type="entry name" value="lambda repressor-like DNA-binding domains"/>
    <property type="match status" value="1"/>
</dbReference>